<keyword evidence="2" id="KW-0503">Monooxygenase</keyword>
<evidence type="ECO:0000313" key="4">
    <source>
        <dbReference type="EMBL" id="CAB4927044.1"/>
    </source>
</evidence>
<protein>
    <submittedName>
        <fullName evidence="4">Unannotated protein</fullName>
    </submittedName>
</protein>
<proteinExistence type="predicted"/>
<dbReference type="Gene3D" id="3.20.20.30">
    <property type="entry name" value="Luciferase-like domain"/>
    <property type="match status" value="1"/>
</dbReference>
<accession>A0A6J7I904</accession>
<dbReference type="Pfam" id="PF00296">
    <property type="entry name" value="Bac_luciferase"/>
    <property type="match status" value="1"/>
</dbReference>
<dbReference type="SUPFAM" id="SSF51679">
    <property type="entry name" value="Bacterial luciferase-like"/>
    <property type="match status" value="1"/>
</dbReference>
<dbReference type="GO" id="GO:0005829">
    <property type="term" value="C:cytosol"/>
    <property type="evidence" value="ECO:0007669"/>
    <property type="project" value="TreeGrafter"/>
</dbReference>
<dbReference type="PANTHER" id="PTHR30137:SF8">
    <property type="entry name" value="BLR5498 PROTEIN"/>
    <property type="match status" value="1"/>
</dbReference>
<dbReference type="AlphaFoldDB" id="A0A6J7I904"/>
<dbReference type="GO" id="GO:0016705">
    <property type="term" value="F:oxidoreductase activity, acting on paired donors, with incorporation or reduction of molecular oxygen"/>
    <property type="evidence" value="ECO:0007669"/>
    <property type="project" value="InterPro"/>
</dbReference>
<dbReference type="InterPro" id="IPR050766">
    <property type="entry name" value="Bact_Lucif_Oxidored"/>
</dbReference>
<reference evidence="4" key="1">
    <citation type="submission" date="2020-05" db="EMBL/GenBank/DDBJ databases">
        <authorList>
            <person name="Chiriac C."/>
            <person name="Salcher M."/>
            <person name="Ghai R."/>
            <person name="Kavagutti S V."/>
        </authorList>
    </citation>
    <scope>NUCLEOTIDE SEQUENCE</scope>
</reference>
<gene>
    <name evidence="4" type="ORF">UFOPK3772_00022</name>
</gene>
<keyword evidence="1" id="KW-0560">Oxidoreductase</keyword>
<dbReference type="PANTHER" id="PTHR30137">
    <property type="entry name" value="LUCIFERASE-LIKE MONOOXYGENASE"/>
    <property type="match status" value="1"/>
</dbReference>
<evidence type="ECO:0000259" key="3">
    <source>
        <dbReference type="Pfam" id="PF00296"/>
    </source>
</evidence>
<dbReference type="GO" id="GO:0004497">
    <property type="term" value="F:monooxygenase activity"/>
    <property type="evidence" value="ECO:0007669"/>
    <property type="project" value="UniProtKB-KW"/>
</dbReference>
<feature type="domain" description="Luciferase-like" evidence="3">
    <location>
        <begin position="14"/>
        <end position="237"/>
    </location>
</feature>
<sequence>MRVDMRLNLQSPNWGKPLSEVYSAGLQMARWADDQGLDAIRIGEHHGTEDNWCPSIMVLGSAVAAVTSRITINLSAVLLPLHDPIMVAEDLAVLDILSGGRLDVVVAAGYNAAEFEMFGVDRSKRGQLMEEGVRLLRQAWIGEEFEYQGRTLRVTPRPMTPGGPPLILGGSSGAAAKRAVRLGMEYFPLNAAAYEVFQEERLANGLPRAKEYSRGGPHLIHVTDDVDSAWEVLAPHFLLEAGNYARWSSTDTPMSGPAGVTPPTIEELRTGGRYLVVTPDEAIELVQGYSPDTIITLHPLVAGLDPEVGWASLNLFAERVLPFIREMEAENA</sequence>
<organism evidence="4">
    <name type="scientific">freshwater metagenome</name>
    <dbReference type="NCBI Taxonomy" id="449393"/>
    <lineage>
        <taxon>unclassified sequences</taxon>
        <taxon>metagenomes</taxon>
        <taxon>ecological metagenomes</taxon>
    </lineage>
</organism>
<dbReference type="InterPro" id="IPR011251">
    <property type="entry name" value="Luciferase-like_dom"/>
</dbReference>
<dbReference type="InterPro" id="IPR036661">
    <property type="entry name" value="Luciferase-like_sf"/>
</dbReference>
<dbReference type="EMBL" id="CAFBNE010000001">
    <property type="protein sequence ID" value="CAB4927044.1"/>
    <property type="molecule type" value="Genomic_DNA"/>
</dbReference>
<evidence type="ECO:0000256" key="1">
    <source>
        <dbReference type="ARBA" id="ARBA00023002"/>
    </source>
</evidence>
<name>A0A6J7I904_9ZZZZ</name>
<evidence type="ECO:0000256" key="2">
    <source>
        <dbReference type="ARBA" id="ARBA00023033"/>
    </source>
</evidence>